<dbReference type="Gene3D" id="2.150.10.10">
    <property type="entry name" value="Serralysin-like metalloprotease, C-terminal"/>
    <property type="match status" value="1"/>
</dbReference>
<evidence type="ECO:0000313" key="3">
    <source>
        <dbReference type="Proteomes" id="UP000516369"/>
    </source>
</evidence>
<evidence type="ECO:0000256" key="1">
    <source>
        <dbReference type="SAM" id="MobiDB-lite"/>
    </source>
</evidence>
<dbReference type="InterPro" id="IPR018511">
    <property type="entry name" value="Hemolysin-typ_Ca-bd_CS"/>
</dbReference>
<gene>
    <name evidence="2" type="ORF">HQ394_15775</name>
</gene>
<proteinExistence type="predicted"/>
<dbReference type="PROSITE" id="PS00330">
    <property type="entry name" value="HEMOLYSIN_CALCIUM"/>
    <property type="match status" value="1"/>
</dbReference>
<sequence length="159" mass="16313">MRRQRHARRRRRPGRAGWQCRQRSLNGGDGPDALNGGAGADVLRGGAGDDTFVYTLITDSAVGVTHDTVLDFTGVGAAAGDRINLAQIDANALAAGDQAFNFIGTAAFTHVAGQLHAVAANGGVDSLIQGDVNGDGIADFEILVKGATAAAWVAGDFIL</sequence>
<dbReference type="EMBL" id="CP053923">
    <property type="protein sequence ID" value="QNT71368.1"/>
    <property type="molecule type" value="Genomic_DNA"/>
</dbReference>
<dbReference type="InterPro" id="IPR001343">
    <property type="entry name" value="Hemolysn_Ca-bd"/>
</dbReference>
<dbReference type="AlphaFoldDB" id="A0A7H1N6N2"/>
<dbReference type="GO" id="GO:0005615">
    <property type="term" value="C:extracellular space"/>
    <property type="evidence" value="ECO:0007669"/>
    <property type="project" value="InterPro"/>
</dbReference>
<dbReference type="InterPro" id="IPR011049">
    <property type="entry name" value="Serralysin-like_metalloprot_C"/>
</dbReference>
<feature type="region of interest" description="Disordered" evidence="1">
    <location>
        <begin position="1"/>
        <end position="32"/>
    </location>
</feature>
<accession>A0A7H1N6N2</accession>
<dbReference type="GO" id="GO:0005509">
    <property type="term" value="F:calcium ion binding"/>
    <property type="evidence" value="ECO:0007669"/>
    <property type="project" value="InterPro"/>
</dbReference>
<name>A0A7H1N6N2_9PROT</name>
<dbReference type="SUPFAM" id="SSF51120">
    <property type="entry name" value="beta-Roll"/>
    <property type="match status" value="1"/>
</dbReference>
<dbReference type="Proteomes" id="UP000516369">
    <property type="component" value="Chromosome"/>
</dbReference>
<organism evidence="2 3">
    <name type="scientific">Defluviicoccus vanus</name>
    <dbReference type="NCBI Taxonomy" id="111831"/>
    <lineage>
        <taxon>Bacteria</taxon>
        <taxon>Pseudomonadati</taxon>
        <taxon>Pseudomonadota</taxon>
        <taxon>Alphaproteobacteria</taxon>
        <taxon>Rhodospirillales</taxon>
        <taxon>Rhodospirillaceae</taxon>
        <taxon>Defluviicoccus</taxon>
    </lineage>
</organism>
<reference evidence="2 3" key="1">
    <citation type="submission" date="2020-05" db="EMBL/GenBank/DDBJ databases">
        <title>Complete closed genome sequence of Defluviicoccus vanus.</title>
        <authorList>
            <person name="Bessarab I."/>
            <person name="Arumugam K."/>
            <person name="Maszenan A.M."/>
            <person name="Seviour R.J."/>
            <person name="Williams R.B."/>
        </authorList>
    </citation>
    <scope>NUCLEOTIDE SEQUENCE [LARGE SCALE GENOMIC DNA]</scope>
    <source>
        <strain evidence="2 3">Ben 114</strain>
    </source>
</reference>
<dbReference type="Pfam" id="PF00353">
    <property type="entry name" value="HemolysinCabind"/>
    <property type="match status" value="1"/>
</dbReference>
<feature type="compositionally biased region" description="Basic residues" evidence="1">
    <location>
        <begin position="1"/>
        <end position="14"/>
    </location>
</feature>
<dbReference type="PRINTS" id="PR00313">
    <property type="entry name" value="CABNDNGRPT"/>
</dbReference>
<dbReference type="KEGG" id="dvn:HQ394_15775"/>
<evidence type="ECO:0000313" key="2">
    <source>
        <dbReference type="EMBL" id="QNT71368.1"/>
    </source>
</evidence>
<keyword evidence="3" id="KW-1185">Reference proteome</keyword>
<evidence type="ECO:0008006" key="4">
    <source>
        <dbReference type="Google" id="ProtNLM"/>
    </source>
</evidence>
<protein>
    <recommendedName>
        <fullName evidence="4">Peptidase M10 serralysin C-terminal domain-containing protein</fullName>
    </recommendedName>
</protein>